<comment type="cofactor">
    <cofactor evidence="4">
        <name>Mg(2+)</name>
        <dbReference type="ChEBI" id="CHEBI:18420"/>
    </cofactor>
</comment>
<evidence type="ECO:0000259" key="12">
    <source>
        <dbReference type="SMART" id="SM00471"/>
    </source>
</evidence>
<protein>
    <recommendedName>
        <fullName evidence="8">5'-deoxynucleotidase</fullName>
        <ecNumber evidence="8">3.1.3.89</ecNumber>
    </recommendedName>
</protein>
<evidence type="ECO:0000256" key="7">
    <source>
        <dbReference type="ARBA" id="ARBA00011738"/>
    </source>
</evidence>
<name>A0A0S4J0X2_BODSA</name>
<keyword evidence="14" id="KW-1185">Reference proteome</keyword>
<evidence type="ECO:0000256" key="5">
    <source>
        <dbReference type="ARBA" id="ARBA00004074"/>
    </source>
</evidence>
<comment type="subunit">
    <text evidence="7">Homodimer.</text>
</comment>
<evidence type="ECO:0000256" key="10">
    <source>
        <dbReference type="ARBA" id="ARBA00022801"/>
    </source>
</evidence>
<evidence type="ECO:0000256" key="2">
    <source>
        <dbReference type="ARBA" id="ARBA00001936"/>
    </source>
</evidence>
<evidence type="ECO:0000313" key="14">
    <source>
        <dbReference type="Proteomes" id="UP000051952"/>
    </source>
</evidence>
<gene>
    <name evidence="13" type="ORF">BSAL_05295</name>
</gene>
<dbReference type="EC" id="3.1.3.89" evidence="8"/>
<evidence type="ECO:0000313" key="13">
    <source>
        <dbReference type="EMBL" id="CUG37041.1"/>
    </source>
</evidence>
<comment type="cofactor">
    <cofactor evidence="3">
        <name>Co(2+)</name>
        <dbReference type="ChEBI" id="CHEBI:48828"/>
    </cofactor>
</comment>
<reference evidence="14" key="1">
    <citation type="submission" date="2015-09" db="EMBL/GenBank/DDBJ databases">
        <authorList>
            <consortium name="Pathogen Informatics"/>
        </authorList>
    </citation>
    <scope>NUCLEOTIDE SEQUENCE [LARGE SCALE GENOMIC DNA]</scope>
    <source>
        <strain evidence="14">Lake Konstanz</strain>
    </source>
</reference>
<comment type="similarity">
    <text evidence="6">Belongs to the HDDC2 family.</text>
</comment>
<dbReference type="OrthoDB" id="10254258at2759"/>
<comment type="function">
    <text evidence="5">Catalyzes the dephosphorylation of the nucleoside 5'-monophosphates deoxyadenosine monophosphate (dAMP), deoxycytidine monophosphate (dCMP), deoxyguanosine monophosphate (dGMP) and deoxythymidine monophosphate (dTMP).</text>
</comment>
<keyword evidence="9" id="KW-0479">Metal-binding</keyword>
<evidence type="ECO:0000256" key="11">
    <source>
        <dbReference type="ARBA" id="ARBA00022842"/>
    </source>
</evidence>
<dbReference type="InterPro" id="IPR039356">
    <property type="entry name" value="YfbR/HDDC2"/>
</dbReference>
<dbReference type="AlphaFoldDB" id="A0A0S4J0X2"/>
<dbReference type="GO" id="GO:0046872">
    <property type="term" value="F:metal ion binding"/>
    <property type="evidence" value="ECO:0007669"/>
    <property type="project" value="UniProtKB-KW"/>
</dbReference>
<dbReference type="GO" id="GO:0002953">
    <property type="term" value="F:5'-deoxynucleotidase activity"/>
    <property type="evidence" value="ECO:0007669"/>
    <property type="project" value="UniProtKB-EC"/>
</dbReference>
<proteinExistence type="inferred from homology"/>
<sequence length="197" mass="21980">MSGNVEASNTIEFLHTLGKLKDTPRTGWVENKIPNVESVADHMYRMSVLCMMCPDTTLDKNRMIRMALCHDMAESIVGDISPGMKVPAEVKFERESTAMKHMTSLVPALGGEDMKGLWEEYEAQETAESHFVRDMDLLEMIVQAHHYEASAEKDLSGFYKSGDRIKHPWARQILETLKATSPAKLRAEAAAAAPAVQ</sequence>
<evidence type="ECO:0000256" key="1">
    <source>
        <dbReference type="ARBA" id="ARBA00001638"/>
    </source>
</evidence>
<dbReference type="Pfam" id="PF13023">
    <property type="entry name" value="HD_3"/>
    <property type="match status" value="1"/>
</dbReference>
<evidence type="ECO:0000256" key="3">
    <source>
        <dbReference type="ARBA" id="ARBA00001941"/>
    </source>
</evidence>
<dbReference type="VEuPathDB" id="TriTrypDB:BSAL_05295"/>
<dbReference type="GO" id="GO:0009159">
    <property type="term" value="P:deoxyribonucleoside monophosphate catabolic process"/>
    <property type="evidence" value="ECO:0007669"/>
    <property type="project" value="UniProtKB-ARBA"/>
</dbReference>
<dbReference type="SUPFAM" id="SSF109604">
    <property type="entry name" value="HD-domain/PDEase-like"/>
    <property type="match status" value="1"/>
</dbReference>
<dbReference type="OMA" id="TWRLCLM"/>
<accession>A0A0S4J0X2</accession>
<dbReference type="Proteomes" id="UP000051952">
    <property type="component" value="Unassembled WGS sequence"/>
</dbReference>
<evidence type="ECO:0000256" key="9">
    <source>
        <dbReference type="ARBA" id="ARBA00022723"/>
    </source>
</evidence>
<dbReference type="PANTHER" id="PTHR11845">
    <property type="entry name" value="5'-DEOXYNUCLEOTIDASE HDDC2"/>
    <property type="match status" value="1"/>
</dbReference>
<dbReference type="Gene3D" id="1.10.3210.10">
    <property type="entry name" value="Hypothetical protein af1432"/>
    <property type="match status" value="1"/>
</dbReference>
<feature type="domain" description="HD/PDEase" evidence="12">
    <location>
        <begin position="35"/>
        <end position="150"/>
    </location>
</feature>
<dbReference type="InterPro" id="IPR006674">
    <property type="entry name" value="HD_domain"/>
</dbReference>
<dbReference type="GO" id="GO:0005737">
    <property type="term" value="C:cytoplasm"/>
    <property type="evidence" value="ECO:0007669"/>
    <property type="project" value="TreeGrafter"/>
</dbReference>
<comment type="catalytic activity">
    <reaction evidence="1">
        <text>a 2'-deoxyribonucleoside 5'-phosphate + H2O = a 2'-deoxyribonucleoside + phosphate</text>
        <dbReference type="Rhea" id="RHEA:36167"/>
        <dbReference type="ChEBI" id="CHEBI:15377"/>
        <dbReference type="ChEBI" id="CHEBI:18274"/>
        <dbReference type="ChEBI" id="CHEBI:43474"/>
        <dbReference type="ChEBI" id="CHEBI:65317"/>
        <dbReference type="EC" id="3.1.3.89"/>
    </reaction>
</comment>
<dbReference type="InterPro" id="IPR003607">
    <property type="entry name" value="HD/PDEase_dom"/>
</dbReference>
<dbReference type="FunFam" id="1.10.3210.10:FF:000011">
    <property type="entry name" value="HD domain-containing protein 2"/>
    <property type="match status" value="1"/>
</dbReference>
<dbReference type="PANTHER" id="PTHR11845:SF13">
    <property type="entry name" value="5'-DEOXYNUCLEOTIDASE HDDC2"/>
    <property type="match status" value="1"/>
</dbReference>
<keyword evidence="10 13" id="KW-0378">Hydrolase</keyword>
<comment type="cofactor">
    <cofactor evidence="2">
        <name>Mn(2+)</name>
        <dbReference type="ChEBI" id="CHEBI:29035"/>
    </cofactor>
</comment>
<keyword evidence="11" id="KW-0460">Magnesium</keyword>
<dbReference type="EMBL" id="CYKH01000770">
    <property type="protein sequence ID" value="CUG37041.1"/>
    <property type="molecule type" value="Genomic_DNA"/>
</dbReference>
<evidence type="ECO:0000256" key="8">
    <source>
        <dbReference type="ARBA" id="ARBA00012964"/>
    </source>
</evidence>
<dbReference type="SMART" id="SM00471">
    <property type="entry name" value="HDc"/>
    <property type="match status" value="1"/>
</dbReference>
<evidence type="ECO:0000256" key="4">
    <source>
        <dbReference type="ARBA" id="ARBA00001946"/>
    </source>
</evidence>
<evidence type="ECO:0000256" key="6">
    <source>
        <dbReference type="ARBA" id="ARBA00009999"/>
    </source>
</evidence>
<organism evidence="13 14">
    <name type="scientific">Bodo saltans</name>
    <name type="common">Flagellated protozoan</name>
    <dbReference type="NCBI Taxonomy" id="75058"/>
    <lineage>
        <taxon>Eukaryota</taxon>
        <taxon>Discoba</taxon>
        <taxon>Euglenozoa</taxon>
        <taxon>Kinetoplastea</taxon>
        <taxon>Metakinetoplastina</taxon>
        <taxon>Eubodonida</taxon>
        <taxon>Bodonidae</taxon>
        <taxon>Bodo</taxon>
    </lineage>
</organism>